<organism evidence="6">
    <name type="scientific">uncultured Poseidoniia archaeon</name>
    <dbReference type="NCBI Taxonomy" id="1697135"/>
    <lineage>
        <taxon>Archaea</taxon>
        <taxon>Methanobacteriati</taxon>
        <taxon>Thermoplasmatota</taxon>
        <taxon>Candidatus Poseidoniia</taxon>
        <taxon>environmental samples</taxon>
    </lineage>
</organism>
<name>A0A1B1TFR4_9ARCH</name>
<keyword evidence="2 4" id="KW-0689">Ribosomal protein</keyword>
<protein>
    <recommendedName>
        <fullName evidence="4">Small ribosomal subunit protein uS10</fullName>
    </recommendedName>
</protein>
<dbReference type="SUPFAM" id="SSF54999">
    <property type="entry name" value="Ribosomal protein S10"/>
    <property type="match status" value="1"/>
</dbReference>
<dbReference type="AlphaFoldDB" id="A0A1B1TFR4"/>
<evidence type="ECO:0000313" key="6">
    <source>
        <dbReference type="EMBL" id="ANV81137.1"/>
    </source>
</evidence>
<dbReference type="GO" id="GO:0006412">
    <property type="term" value="P:translation"/>
    <property type="evidence" value="ECO:0007669"/>
    <property type="project" value="UniProtKB-UniRule"/>
</dbReference>
<evidence type="ECO:0000256" key="1">
    <source>
        <dbReference type="ARBA" id="ARBA00007102"/>
    </source>
</evidence>
<accession>A0A1B1TFR4</accession>
<dbReference type="InterPro" id="IPR001848">
    <property type="entry name" value="Ribosomal_uS10"/>
</dbReference>
<keyword evidence="3 4" id="KW-0687">Ribonucleoprotein</keyword>
<sequence length="109" mass="12330">MPSVTTIKLTGDNHTDVDTVCQQIKYISDETGVKLRGPIPLPTKKLLVPCRKSPDGEGAETWDHWEMRVHKRLLELVTNSAKDEKSLRKVLRIPIPDSVTIELNFRNLG</sequence>
<comment type="subunit">
    <text evidence="4">Part of the 30S ribosomal subunit.</text>
</comment>
<dbReference type="Gene3D" id="3.30.70.600">
    <property type="entry name" value="Ribosomal protein S10 domain"/>
    <property type="match status" value="1"/>
</dbReference>
<dbReference type="NCBIfam" id="TIGR01046">
    <property type="entry name" value="uS10_euk_arch"/>
    <property type="match status" value="1"/>
</dbReference>
<dbReference type="InterPro" id="IPR027486">
    <property type="entry name" value="Ribosomal_uS10_dom"/>
</dbReference>
<evidence type="ECO:0000256" key="2">
    <source>
        <dbReference type="ARBA" id="ARBA00022980"/>
    </source>
</evidence>
<dbReference type="HAMAP" id="MF_00508">
    <property type="entry name" value="Ribosomal_uS10"/>
    <property type="match status" value="1"/>
</dbReference>
<reference evidence="6" key="1">
    <citation type="submission" date="2014-11" db="EMBL/GenBank/DDBJ databases">
        <authorList>
            <person name="Zhu J."/>
            <person name="Qi W."/>
            <person name="Song R."/>
        </authorList>
    </citation>
    <scope>NUCLEOTIDE SEQUENCE</scope>
</reference>
<feature type="domain" description="Small ribosomal subunit protein uS10" evidence="5">
    <location>
        <begin position="6"/>
        <end position="104"/>
    </location>
</feature>
<dbReference type="GO" id="GO:0003735">
    <property type="term" value="F:structural constituent of ribosome"/>
    <property type="evidence" value="ECO:0007669"/>
    <property type="project" value="UniProtKB-UniRule"/>
</dbReference>
<dbReference type="InterPro" id="IPR036838">
    <property type="entry name" value="Ribosomal_uS10_dom_sf"/>
</dbReference>
<comment type="similarity">
    <text evidence="1 4">Belongs to the universal ribosomal protein uS10 family.</text>
</comment>
<dbReference type="Pfam" id="PF00338">
    <property type="entry name" value="Ribosomal_S10"/>
    <property type="match status" value="1"/>
</dbReference>
<dbReference type="InterPro" id="IPR005729">
    <property type="entry name" value="Ribosomal_uS10_euk/arc"/>
</dbReference>
<dbReference type="GO" id="GO:0015935">
    <property type="term" value="C:small ribosomal subunit"/>
    <property type="evidence" value="ECO:0007669"/>
    <property type="project" value="UniProtKB-UniRule"/>
</dbReference>
<evidence type="ECO:0000259" key="5">
    <source>
        <dbReference type="SMART" id="SM01403"/>
    </source>
</evidence>
<evidence type="ECO:0000256" key="3">
    <source>
        <dbReference type="ARBA" id="ARBA00023274"/>
    </source>
</evidence>
<dbReference type="GO" id="GO:0000049">
    <property type="term" value="F:tRNA binding"/>
    <property type="evidence" value="ECO:0007669"/>
    <property type="project" value="UniProtKB-UniRule"/>
</dbReference>
<dbReference type="PANTHER" id="PTHR11700">
    <property type="entry name" value="30S RIBOSOMAL PROTEIN S10 FAMILY MEMBER"/>
    <property type="match status" value="1"/>
</dbReference>
<dbReference type="PRINTS" id="PR00971">
    <property type="entry name" value="RIBOSOMALS10"/>
</dbReference>
<evidence type="ECO:0000256" key="4">
    <source>
        <dbReference type="HAMAP-Rule" id="MF_00508"/>
    </source>
</evidence>
<reference evidence="6" key="2">
    <citation type="journal article" date="2015" name="ISME J.">
        <title>A new class of marine Euryarchaeota group II from the Mediterranean deep chlorophyll maximum.</title>
        <authorList>
            <person name="Martin-Cuadrado A.B."/>
            <person name="Garcia-Heredia I."/>
            <person name="Molto A.G."/>
            <person name="Lopez-Ubeda R."/>
            <person name="Kimes N."/>
            <person name="Lopez-Garcia P."/>
            <person name="Moreira D."/>
            <person name="Rodriguez-Valera F."/>
        </authorList>
    </citation>
    <scope>NUCLEOTIDE SEQUENCE</scope>
</reference>
<proteinExistence type="inferred from homology"/>
<gene>
    <name evidence="4" type="primary">rps10</name>
</gene>
<dbReference type="EMBL" id="KP211924">
    <property type="protein sequence ID" value="ANV81137.1"/>
    <property type="molecule type" value="Genomic_DNA"/>
</dbReference>
<comment type="function">
    <text evidence="4">Involved in the binding of tRNA to the ribosomes.</text>
</comment>
<dbReference type="SMART" id="SM01403">
    <property type="entry name" value="Ribosomal_S10"/>
    <property type="match status" value="1"/>
</dbReference>